<evidence type="ECO:0000313" key="4">
    <source>
        <dbReference type="Proteomes" id="UP000002051"/>
    </source>
</evidence>
<evidence type="ECO:0000256" key="1">
    <source>
        <dbReference type="SAM" id="MobiDB-lite"/>
    </source>
</evidence>
<accession>A0A072V7U1</accession>
<reference evidence="2 4" key="2">
    <citation type="journal article" date="2014" name="BMC Genomics">
        <title>An improved genome release (version Mt4.0) for the model legume Medicago truncatula.</title>
        <authorList>
            <person name="Tang H."/>
            <person name="Krishnakumar V."/>
            <person name="Bidwell S."/>
            <person name="Rosen B."/>
            <person name="Chan A."/>
            <person name="Zhou S."/>
            <person name="Gentzbittel L."/>
            <person name="Childs K.L."/>
            <person name="Yandell M."/>
            <person name="Gundlach H."/>
            <person name="Mayer K.F."/>
            <person name="Schwartz D.C."/>
            <person name="Town C.D."/>
        </authorList>
    </citation>
    <scope>GENOME REANNOTATION</scope>
    <source>
        <strain evidence="2">A17</strain>
        <strain evidence="3 4">cv. Jemalong A17</strain>
    </source>
</reference>
<reference evidence="2 4" key="1">
    <citation type="journal article" date="2011" name="Nature">
        <title>The Medicago genome provides insight into the evolution of rhizobial symbioses.</title>
        <authorList>
            <person name="Young N.D."/>
            <person name="Debelle F."/>
            <person name="Oldroyd G.E."/>
            <person name="Geurts R."/>
            <person name="Cannon S.B."/>
            <person name="Udvardi M.K."/>
            <person name="Benedito V.A."/>
            <person name="Mayer K.F."/>
            <person name="Gouzy J."/>
            <person name="Schoof H."/>
            <person name="Van de Peer Y."/>
            <person name="Proost S."/>
            <person name="Cook D.R."/>
            <person name="Meyers B.C."/>
            <person name="Spannagl M."/>
            <person name="Cheung F."/>
            <person name="De Mita S."/>
            <person name="Krishnakumar V."/>
            <person name="Gundlach H."/>
            <person name="Zhou S."/>
            <person name="Mudge J."/>
            <person name="Bharti A.K."/>
            <person name="Murray J.D."/>
            <person name="Naoumkina M.A."/>
            <person name="Rosen B."/>
            <person name="Silverstein K.A."/>
            <person name="Tang H."/>
            <person name="Rombauts S."/>
            <person name="Zhao P.X."/>
            <person name="Zhou P."/>
            <person name="Barbe V."/>
            <person name="Bardou P."/>
            <person name="Bechner M."/>
            <person name="Bellec A."/>
            <person name="Berger A."/>
            <person name="Berges H."/>
            <person name="Bidwell S."/>
            <person name="Bisseling T."/>
            <person name="Choisne N."/>
            <person name="Couloux A."/>
            <person name="Denny R."/>
            <person name="Deshpande S."/>
            <person name="Dai X."/>
            <person name="Doyle J.J."/>
            <person name="Dudez A.M."/>
            <person name="Farmer A.D."/>
            <person name="Fouteau S."/>
            <person name="Franken C."/>
            <person name="Gibelin C."/>
            <person name="Gish J."/>
            <person name="Goldstein S."/>
            <person name="Gonzalez A.J."/>
            <person name="Green P.J."/>
            <person name="Hallab A."/>
            <person name="Hartog M."/>
            <person name="Hua A."/>
            <person name="Humphray S.J."/>
            <person name="Jeong D.H."/>
            <person name="Jing Y."/>
            <person name="Jocker A."/>
            <person name="Kenton S.M."/>
            <person name="Kim D.J."/>
            <person name="Klee K."/>
            <person name="Lai H."/>
            <person name="Lang C."/>
            <person name="Lin S."/>
            <person name="Macmil S.L."/>
            <person name="Magdelenat G."/>
            <person name="Matthews L."/>
            <person name="McCorrison J."/>
            <person name="Monaghan E.L."/>
            <person name="Mun J.H."/>
            <person name="Najar F.Z."/>
            <person name="Nicholson C."/>
            <person name="Noirot C."/>
            <person name="O'Bleness M."/>
            <person name="Paule C.R."/>
            <person name="Poulain J."/>
            <person name="Prion F."/>
            <person name="Qin B."/>
            <person name="Qu C."/>
            <person name="Retzel E.F."/>
            <person name="Riddle C."/>
            <person name="Sallet E."/>
            <person name="Samain S."/>
            <person name="Samson N."/>
            <person name="Sanders I."/>
            <person name="Saurat O."/>
            <person name="Scarpelli C."/>
            <person name="Schiex T."/>
            <person name="Segurens B."/>
            <person name="Severin A.J."/>
            <person name="Sherrier D.J."/>
            <person name="Shi R."/>
            <person name="Sims S."/>
            <person name="Singer S.R."/>
            <person name="Sinharoy S."/>
            <person name="Sterck L."/>
            <person name="Viollet A."/>
            <person name="Wang B.B."/>
            <person name="Wang K."/>
            <person name="Wang M."/>
            <person name="Wang X."/>
            <person name="Warfsmann J."/>
            <person name="Weissenbach J."/>
            <person name="White D.D."/>
            <person name="White J.D."/>
            <person name="Wiley G.B."/>
            <person name="Wincker P."/>
            <person name="Xing Y."/>
            <person name="Yang L."/>
            <person name="Yao Z."/>
            <person name="Ying F."/>
            <person name="Zhai J."/>
            <person name="Zhou L."/>
            <person name="Zuber A."/>
            <person name="Denarie J."/>
            <person name="Dixon R.A."/>
            <person name="May G.D."/>
            <person name="Schwartz D.C."/>
            <person name="Rogers J."/>
            <person name="Quetier F."/>
            <person name="Town C.D."/>
            <person name="Roe B.A."/>
        </authorList>
    </citation>
    <scope>NUCLEOTIDE SEQUENCE [LARGE SCALE GENOMIC DNA]</scope>
    <source>
        <strain evidence="2">A17</strain>
        <strain evidence="3 4">cv. Jemalong A17</strain>
    </source>
</reference>
<reference evidence="3" key="3">
    <citation type="submission" date="2015-04" db="UniProtKB">
        <authorList>
            <consortium name="EnsemblPlants"/>
        </authorList>
    </citation>
    <scope>IDENTIFICATION</scope>
    <source>
        <strain evidence="3">cv. Jemalong A17</strain>
    </source>
</reference>
<dbReference type="Proteomes" id="UP000002051">
    <property type="component" value="Chromosome 2"/>
</dbReference>
<organism evidence="2 4">
    <name type="scientific">Medicago truncatula</name>
    <name type="common">Barrel medic</name>
    <name type="synonym">Medicago tribuloides</name>
    <dbReference type="NCBI Taxonomy" id="3880"/>
    <lineage>
        <taxon>Eukaryota</taxon>
        <taxon>Viridiplantae</taxon>
        <taxon>Streptophyta</taxon>
        <taxon>Embryophyta</taxon>
        <taxon>Tracheophyta</taxon>
        <taxon>Spermatophyta</taxon>
        <taxon>Magnoliopsida</taxon>
        <taxon>eudicotyledons</taxon>
        <taxon>Gunneridae</taxon>
        <taxon>Pentapetalae</taxon>
        <taxon>rosids</taxon>
        <taxon>fabids</taxon>
        <taxon>Fabales</taxon>
        <taxon>Fabaceae</taxon>
        <taxon>Papilionoideae</taxon>
        <taxon>50 kb inversion clade</taxon>
        <taxon>NPAAA clade</taxon>
        <taxon>Hologalegina</taxon>
        <taxon>IRL clade</taxon>
        <taxon>Trifolieae</taxon>
        <taxon>Medicago</taxon>
    </lineage>
</organism>
<dbReference type="HOGENOM" id="CLU_1930660_0_0_1"/>
<proteinExistence type="predicted"/>
<keyword evidence="4" id="KW-1185">Reference proteome</keyword>
<dbReference type="eggNOG" id="KOG4668">
    <property type="taxonomic scope" value="Eukaryota"/>
</dbReference>
<evidence type="ECO:0000313" key="3">
    <source>
        <dbReference type="EnsemblPlants" id="KEH38129"/>
    </source>
</evidence>
<dbReference type="EnsemblPlants" id="KEH38129">
    <property type="protein sequence ID" value="KEH38129"/>
    <property type="gene ID" value="MTR_2g461800"/>
</dbReference>
<evidence type="ECO:0000313" key="2">
    <source>
        <dbReference type="EMBL" id="KEH38129.1"/>
    </source>
</evidence>
<protein>
    <submittedName>
        <fullName evidence="2 3">Uncharacterized protein</fullName>
    </submittedName>
</protein>
<sequence>MGMHATKDRVESETSTVYSISLYESTITTRDEPWFGELKFALGVKKRTPSYCAQSYTEVLPADNFTFPGDNFTFPVDPKILWYYLTWEPKSLAKSAGNVFPAEFTKQSADKSAGKAKSSSNGWACYKESWS</sequence>
<dbReference type="PaxDb" id="3880-AES58603"/>
<gene>
    <name evidence="2" type="ordered locus">MTR_2g461800</name>
</gene>
<dbReference type="EMBL" id="CM001218">
    <property type="protein sequence ID" value="KEH38129.1"/>
    <property type="molecule type" value="Genomic_DNA"/>
</dbReference>
<feature type="region of interest" description="Disordered" evidence="1">
    <location>
        <begin position="106"/>
        <end position="131"/>
    </location>
</feature>
<dbReference type="AlphaFoldDB" id="A0A072V7U1"/>
<name>A0A072V7U1_MEDTR</name>